<protein>
    <submittedName>
        <fullName evidence="1">Uncharacterized protein</fullName>
    </submittedName>
</protein>
<evidence type="ECO:0000313" key="2">
    <source>
        <dbReference type="Proteomes" id="UP000281406"/>
    </source>
</evidence>
<dbReference type="EMBL" id="RJVU01055397">
    <property type="protein sequence ID" value="ROK82870.1"/>
    <property type="molecule type" value="Genomic_DNA"/>
</dbReference>
<accession>A0A3N0Y213</accession>
<dbReference type="AlphaFoldDB" id="A0A3N0Y213"/>
<comment type="caution">
    <text evidence="1">The sequence shown here is derived from an EMBL/GenBank/DDBJ whole genome shotgun (WGS) entry which is preliminary data.</text>
</comment>
<proteinExistence type="predicted"/>
<sequence>MQNMNDGQQPGTVTVPPKKYGNYEADVCGVCKEKVVCWIERVLAASDGSSLLTAISWVSPTGRNIQKELHPTGAQNSRQPDGLKTGRFLATLDEGELRQSWAPAGTGVTSLLWQWREKARETEPLWEPRRHHCCGSGEISQKN</sequence>
<evidence type="ECO:0000313" key="1">
    <source>
        <dbReference type="EMBL" id="ROK82870.1"/>
    </source>
</evidence>
<name>A0A3N0Y213_ANAGA</name>
<reference evidence="1 2" key="1">
    <citation type="submission" date="2018-10" db="EMBL/GenBank/DDBJ databases">
        <title>Genome assembly for a Yunnan-Guizhou Plateau 3E fish, Anabarilius grahami (Regan), and its evolutionary and genetic applications.</title>
        <authorList>
            <person name="Jiang W."/>
        </authorList>
    </citation>
    <scope>NUCLEOTIDE SEQUENCE [LARGE SCALE GENOMIC DNA]</scope>
    <source>
        <strain evidence="1">AG-KIZ</strain>
        <tissue evidence="1">Muscle</tissue>
    </source>
</reference>
<dbReference type="Proteomes" id="UP000281406">
    <property type="component" value="Unassembled WGS sequence"/>
</dbReference>
<keyword evidence="2" id="KW-1185">Reference proteome</keyword>
<gene>
    <name evidence="1" type="ORF">DPX16_23420</name>
</gene>
<organism evidence="1 2">
    <name type="scientific">Anabarilius grahami</name>
    <name type="common">Kanglang fish</name>
    <name type="synonym">Barilius grahami</name>
    <dbReference type="NCBI Taxonomy" id="495550"/>
    <lineage>
        <taxon>Eukaryota</taxon>
        <taxon>Metazoa</taxon>
        <taxon>Chordata</taxon>
        <taxon>Craniata</taxon>
        <taxon>Vertebrata</taxon>
        <taxon>Euteleostomi</taxon>
        <taxon>Actinopterygii</taxon>
        <taxon>Neopterygii</taxon>
        <taxon>Teleostei</taxon>
        <taxon>Ostariophysi</taxon>
        <taxon>Cypriniformes</taxon>
        <taxon>Xenocyprididae</taxon>
        <taxon>Xenocypridinae</taxon>
        <taxon>Xenocypridinae incertae sedis</taxon>
        <taxon>Anabarilius</taxon>
    </lineage>
</organism>